<feature type="compositionally biased region" description="Low complexity" evidence="10">
    <location>
        <begin position="168"/>
        <end position="193"/>
    </location>
</feature>
<evidence type="ECO:0000256" key="3">
    <source>
        <dbReference type="ARBA" id="ARBA00004496"/>
    </source>
</evidence>
<keyword evidence="9" id="KW-0460">Magnesium</keyword>
<accession>A0ABR3ZHK9</accession>
<name>A0ABR3ZHK9_9PEZI</name>
<evidence type="ECO:0000256" key="9">
    <source>
        <dbReference type="ARBA" id="ARBA00022842"/>
    </source>
</evidence>
<feature type="domain" description="PAP-associated" evidence="11">
    <location>
        <begin position="936"/>
        <end position="989"/>
    </location>
</feature>
<feature type="compositionally biased region" description="Basic and acidic residues" evidence="10">
    <location>
        <begin position="99"/>
        <end position="108"/>
    </location>
</feature>
<keyword evidence="7" id="KW-0808">Transferase</keyword>
<dbReference type="EMBL" id="JAWDJO010000027">
    <property type="protein sequence ID" value="KAL1898999.1"/>
    <property type="molecule type" value="Genomic_DNA"/>
</dbReference>
<feature type="compositionally biased region" description="Polar residues" evidence="10">
    <location>
        <begin position="127"/>
        <end position="141"/>
    </location>
</feature>
<feature type="region of interest" description="Disordered" evidence="10">
    <location>
        <begin position="49"/>
        <end position="147"/>
    </location>
</feature>
<organism evidence="13 14">
    <name type="scientific">Ceratocystis pirilliformis</name>
    <dbReference type="NCBI Taxonomy" id="259994"/>
    <lineage>
        <taxon>Eukaryota</taxon>
        <taxon>Fungi</taxon>
        <taxon>Dikarya</taxon>
        <taxon>Ascomycota</taxon>
        <taxon>Pezizomycotina</taxon>
        <taxon>Sordariomycetes</taxon>
        <taxon>Hypocreomycetidae</taxon>
        <taxon>Microascales</taxon>
        <taxon>Ceratocystidaceae</taxon>
        <taxon>Ceratocystis</taxon>
    </lineage>
</organism>
<evidence type="ECO:0000259" key="11">
    <source>
        <dbReference type="Pfam" id="PF03828"/>
    </source>
</evidence>
<dbReference type="InterPro" id="IPR002058">
    <property type="entry name" value="PAP_assoc"/>
</dbReference>
<dbReference type="Gene3D" id="1.10.1410.10">
    <property type="match status" value="1"/>
</dbReference>
<keyword evidence="8" id="KW-0479">Metal-binding</keyword>
<dbReference type="EC" id="2.7.7.19" evidence="5"/>
<dbReference type="CDD" id="cd05402">
    <property type="entry name" value="NT_PAP_TUTase"/>
    <property type="match status" value="1"/>
</dbReference>
<dbReference type="Proteomes" id="UP001583280">
    <property type="component" value="Unassembled WGS sequence"/>
</dbReference>
<dbReference type="Gene3D" id="3.30.460.10">
    <property type="entry name" value="Beta Polymerase, domain 2"/>
    <property type="match status" value="1"/>
</dbReference>
<reference evidence="13 14" key="1">
    <citation type="journal article" date="2024" name="IMA Fungus">
        <title>IMA Genome - F19 : A genome assembly and annotation guide to empower mycologists, including annotated draft genome sequences of Ceratocystis pirilliformis, Diaporthe australafricana, Fusarium ophioides, Paecilomyces lecythidis, and Sporothrix stenoceras.</title>
        <authorList>
            <person name="Aylward J."/>
            <person name="Wilson A.M."/>
            <person name="Visagie C.M."/>
            <person name="Spraker J."/>
            <person name="Barnes I."/>
            <person name="Buitendag C."/>
            <person name="Ceriani C."/>
            <person name="Del Mar Angel L."/>
            <person name="du Plessis D."/>
            <person name="Fuchs T."/>
            <person name="Gasser K."/>
            <person name="Kramer D."/>
            <person name="Li W."/>
            <person name="Munsamy K."/>
            <person name="Piso A."/>
            <person name="Price J.L."/>
            <person name="Sonnekus B."/>
            <person name="Thomas C."/>
            <person name="van der Nest A."/>
            <person name="van Dijk A."/>
            <person name="van Heerden A."/>
            <person name="van Vuuren N."/>
            <person name="Yilmaz N."/>
            <person name="Duong T.A."/>
            <person name="van der Merwe N.A."/>
            <person name="Wingfield M.J."/>
            <person name="Wingfield B.D."/>
        </authorList>
    </citation>
    <scope>NUCLEOTIDE SEQUENCE [LARGE SCALE GENOMIC DNA]</scope>
    <source>
        <strain evidence="13 14">CMW 12675</strain>
    </source>
</reference>
<evidence type="ECO:0000256" key="8">
    <source>
        <dbReference type="ARBA" id="ARBA00022723"/>
    </source>
</evidence>
<comment type="cofactor">
    <cofactor evidence="2">
        <name>Mg(2+)</name>
        <dbReference type="ChEBI" id="CHEBI:18420"/>
    </cofactor>
</comment>
<evidence type="ECO:0000256" key="2">
    <source>
        <dbReference type="ARBA" id="ARBA00001946"/>
    </source>
</evidence>
<evidence type="ECO:0000256" key="7">
    <source>
        <dbReference type="ARBA" id="ARBA00022679"/>
    </source>
</evidence>
<dbReference type="InterPro" id="IPR043519">
    <property type="entry name" value="NT_sf"/>
</dbReference>
<evidence type="ECO:0000256" key="1">
    <source>
        <dbReference type="ARBA" id="ARBA00001936"/>
    </source>
</evidence>
<feature type="region of interest" description="Disordered" evidence="10">
    <location>
        <begin position="219"/>
        <end position="240"/>
    </location>
</feature>
<dbReference type="InterPro" id="IPR054708">
    <property type="entry name" value="MTPAP-like_central"/>
</dbReference>
<proteinExistence type="inferred from homology"/>
<comment type="caution">
    <text evidence="13">The sequence shown here is derived from an EMBL/GenBank/DDBJ whole genome shotgun (WGS) entry which is preliminary data.</text>
</comment>
<comment type="cofactor">
    <cofactor evidence="1">
        <name>Mn(2+)</name>
        <dbReference type="ChEBI" id="CHEBI:29035"/>
    </cofactor>
</comment>
<feature type="domain" description="Poly(A) RNA polymerase mitochondrial-like central palm" evidence="12">
    <location>
        <begin position="258"/>
        <end position="378"/>
    </location>
</feature>
<dbReference type="PANTHER" id="PTHR12271:SF40">
    <property type="entry name" value="POLY(A) RNA POLYMERASE GLD2"/>
    <property type="match status" value="1"/>
</dbReference>
<dbReference type="Pfam" id="PF03828">
    <property type="entry name" value="PAP_assoc"/>
    <property type="match status" value="1"/>
</dbReference>
<evidence type="ECO:0000256" key="5">
    <source>
        <dbReference type="ARBA" id="ARBA00012388"/>
    </source>
</evidence>
<keyword evidence="14" id="KW-1185">Reference proteome</keyword>
<evidence type="ECO:0000256" key="6">
    <source>
        <dbReference type="ARBA" id="ARBA00022490"/>
    </source>
</evidence>
<comment type="similarity">
    <text evidence="4">Belongs to the DNA polymerase type-B-like family.</text>
</comment>
<keyword evidence="6" id="KW-0963">Cytoplasm</keyword>
<feature type="region of interest" description="Disordered" evidence="10">
    <location>
        <begin position="168"/>
        <end position="200"/>
    </location>
</feature>
<comment type="subcellular location">
    <subcellularLocation>
        <location evidence="3">Cytoplasm</location>
    </subcellularLocation>
</comment>
<feature type="compositionally biased region" description="Polar residues" evidence="10">
    <location>
        <begin position="224"/>
        <end position="240"/>
    </location>
</feature>
<evidence type="ECO:0000313" key="14">
    <source>
        <dbReference type="Proteomes" id="UP001583280"/>
    </source>
</evidence>
<dbReference type="PANTHER" id="PTHR12271">
    <property type="entry name" value="POLY A POLYMERASE CID PAP -RELATED"/>
    <property type="match status" value="1"/>
</dbReference>
<sequence>MSSSDRMANRPVQSSVDRLGNRLQNMAVGSPSQNFGFVANEAIQGSPAFSPAVVTSPKATRRRMNQAQRRNMSSQLVIPIDPHAQQPPSGPSRPQAHSHHPEQRHSEQTRGGQQWVQPPTNGGPPHHQNNSLGFNGQNSPRWQHHNRQGYNQNHQYNQHLNNQHNNQQYHSLNRTNPHNANNHYNRNGYNHNIHGQDHHNNHNFVQSYRLNGSAGDFHHGASYHASNSRQNVQGWSGASGQSRIQMDKSFSYLDSISREVLEDCEVSSEDLASKNQFRETLEAVCREAVSRFEKEVNQNLDFRPESVQLRCFGSIASGFATKGSDMDLGLVTPQSKQQPENRSSPIPRLIEKAFLDLGYGARLLTRTRVPIIKLCEKPSSQLFKELLEERERWEKGLSNDDEDLSRSDEQSTVLNRDGAAAISPTLSSGKEVQAVTTEEINFTEPGLNLVDGPHLFVLSGRISICQQHNQNLSSYFTTCKKLLLQLDIPDLEEDTYRSLTPTTILTINKVCYAFIQGLCDPDLKRRVMSLPSNRFSSEEMELSLPPKDAPISIPAACHSIITKFLQMDAEDILQRWGDRPKGLLDVHNEQECLVVASELQHSLEQETLTAEDVILYARNVNNALARFKQLSVVQVTGMEQRPNEPPMDYYSRSNRLFRSFSPGRGNTSEKITQFFLCYFIRGVYKPEFREVLEEFNGIEEPLKSPTLADLSLKLMALQLATSFELACEKGIYTEKQNKTVVEYIEILRRPLSRLPTAGARAWYKYALSMQPEEKKLIERIKVIGDPALISQSRERYRDELEFPKEGVGAQCDVNFSAYLALQNSKLLRCYSHTDARVRQMVLFVKRWAKMRQINTPYRGSLSSYGYVLMVLHFLVNIAEPFVCPNLQKSAPPKSAYSSEQYSEMVECQGYDVRFMRDEEALIAACEQKAITANTDSLGALLCGFFEYYAHSGPMLTIPGKRGFDWGREVLSLRTFQGGILTKQAKNWTGAKTVFMVENGSSFTGPGSPQRFTSAKADISANLSSNASSEKALKLDTSAAEKKNEASRTDMAEISLKEVRCRYLFAIEDPFEIDHNVARTVTHHGISSIRDEFRRAWRLIQGAQNCMPTEALIEPVSLVSLQDKNFFSLLETLHAH</sequence>
<dbReference type="SUPFAM" id="SSF81631">
    <property type="entry name" value="PAP/OAS1 substrate-binding domain"/>
    <property type="match status" value="1"/>
</dbReference>
<dbReference type="SUPFAM" id="SSF81301">
    <property type="entry name" value="Nucleotidyltransferase"/>
    <property type="match status" value="1"/>
</dbReference>
<evidence type="ECO:0000259" key="12">
    <source>
        <dbReference type="Pfam" id="PF22600"/>
    </source>
</evidence>
<evidence type="ECO:0000256" key="10">
    <source>
        <dbReference type="SAM" id="MobiDB-lite"/>
    </source>
</evidence>
<protein>
    <recommendedName>
        <fullName evidence="5">polynucleotide adenylyltransferase</fullName>
        <ecNumber evidence="5">2.7.7.19</ecNumber>
    </recommendedName>
</protein>
<evidence type="ECO:0000256" key="4">
    <source>
        <dbReference type="ARBA" id="ARBA00008593"/>
    </source>
</evidence>
<gene>
    <name evidence="13" type="ORF">Cpir12675_001659</name>
</gene>
<feature type="compositionally biased region" description="Polar residues" evidence="10">
    <location>
        <begin position="109"/>
        <end position="120"/>
    </location>
</feature>
<dbReference type="Pfam" id="PF22600">
    <property type="entry name" value="MTPAP-like_central"/>
    <property type="match status" value="1"/>
</dbReference>
<evidence type="ECO:0000313" key="13">
    <source>
        <dbReference type="EMBL" id="KAL1898999.1"/>
    </source>
</evidence>